<organism evidence="1 2">
    <name type="scientific">Sulfobacillus thermotolerans</name>
    <dbReference type="NCBI Taxonomy" id="338644"/>
    <lineage>
        <taxon>Bacteria</taxon>
        <taxon>Bacillati</taxon>
        <taxon>Bacillota</taxon>
        <taxon>Clostridia</taxon>
        <taxon>Eubacteriales</taxon>
        <taxon>Clostridiales Family XVII. Incertae Sedis</taxon>
        <taxon>Sulfobacillus</taxon>
    </lineage>
</organism>
<protein>
    <recommendedName>
        <fullName evidence="3">DUF1641 domain-containing protein</fullName>
    </recommendedName>
</protein>
<proteinExistence type="predicted"/>
<dbReference type="PANTHER" id="PTHR38433:SF1">
    <property type="entry name" value="DUF1641 DOMAIN-CONTAINING PROTEIN"/>
    <property type="match status" value="1"/>
</dbReference>
<gene>
    <name evidence="1" type="ORF">BXT84_01950</name>
</gene>
<evidence type="ECO:0008006" key="3">
    <source>
        <dbReference type="Google" id="ProtNLM"/>
    </source>
</evidence>
<dbReference type="Pfam" id="PF07849">
    <property type="entry name" value="DUF1641"/>
    <property type="match status" value="1"/>
</dbReference>
<sequence length="335" mass="35549">MAAIEVSEETLGEWKALLTAFRDSATPQMAERIGTMLSTVGELAAKAQDPAAGRTVDTILEHEAVIQSTLVQLARWHQDGTWDALVELASLAAAFKASATPPMAERVGSLLSNMGELTALAASDEAKKAAQELIERAPSLTQAALQLDVWQHDGTWDAIKEFTALLTAVKSSASPAMAERVASLLSSLGSLAARASEPETVSALNFVLDNQNAMMSLFQQMVSWQHDGTWAAIVDFSSLISAVRDSATTQMVERVSGIVVEASRALDGAIRSGLLDLGLKIMDAAASAVEEAKADPQKMTAMGLLRALKDPDVQVGVKMIINVLKKVPHIMEGVS</sequence>
<reference evidence="1 2" key="1">
    <citation type="journal article" date="2019" name="Sci. Rep.">
        <title>Sulfobacillus thermotolerans: new insights into resistance and metabolic capacities of acidophilic chemolithotrophs.</title>
        <authorList>
            <person name="Panyushkina A.E."/>
            <person name="Babenko V.V."/>
            <person name="Nikitina A.S."/>
            <person name="Selezneva O.V."/>
            <person name="Tsaplina I.A."/>
            <person name="Letarova M.A."/>
            <person name="Kostryukova E.S."/>
            <person name="Letarov A.V."/>
        </authorList>
    </citation>
    <scope>NUCLEOTIDE SEQUENCE [LARGE SCALE GENOMIC DNA]</scope>
    <source>
        <strain evidence="1 2">Kr1</strain>
    </source>
</reference>
<dbReference type="InterPro" id="IPR012440">
    <property type="entry name" value="DUF1641"/>
</dbReference>
<evidence type="ECO:0000313" key="1">
    <source>
        <dbReference type="EMBL" id="AUW92866.1"/>
    </source>
</evidence>
<accession>A0ABN5GX03</accession>
<name>A0ABN5GX03_9FIRM</name>
<dbReference type="Proteomes" id="UP000325292">
    <property type="component" value="Chromosome"/>
</dbReference>
<evidence type="ECO:0000313" key="2">
    <source>
        <dbReference type="Proteomes" id="UP000325292"/>
    </source>
</evidence>
<dbReference type="EMBL" id="CP019454">
    <property type="protein sequence ID" value="AUW92866.1"/>
    <property type="molecule type" value="Genomic_DNA"/>
</dbReference>
<dbReference type="PANTHER" id="PTHR38433">
    <property type="match status" value="1"/>
</dbReference>
<keyword evidence="2" id="KW-1185">Reference proteome</keyword>